<evidence type="ECO:0000256" key="2">
    <source>
        <dbReference type="ARBA" id="ARBA00022630"/>
    </source>
</evidence>
<dbReference type="Proteomes" id="UP001367316">
    <property type="component" value="Unassembled WGS sequence"/>
</dbReference>
<dbReference type="PANTHER" id="PTHR42973">
    <property type="entry name" value="BINDING OXIDOREDUCTASE, PUTATIVE (AFU_ORTHOLOGUE AFUA_1G17690)-RELATED"/>
    <property type="match status" value="1"/>
</dbReference>
<keyword evidence="2" id="KW-0285">Flavoprotein</keyword>
<evidence type="ECO:0000259" key="5">
    <source>
        <dbReference type="PROSITE" id="PS51387"/>
    </source>
</evidence>
<name>A0ABR1N165_9PEZI</name>
<evidence type="ECO:0000256" key="1">
    <source>
        <dbReference type="ARBA" id="ARBA00005466"/>
    </source>
</evidence>
<dbReference type="Gene3D" id="3.40.462.20">
    <property type="match status" value="1"/>
</dbReference>
<proteinExistence type="inferred from homology"/>
<accession>A0ABR1N165</accession>
<dbReference type="Pfam" id="PF08031">
    <property type="entry name" value="BBE"/>
    <property type="match status" value="1"/>
</dbReference>
<dbReference type="InterPro" id="IPR016169">
    <property type="entry name" value="FAD-bd_PCMH_sub2"/>
</dbReference>
<comment type="caution">
    <text evidence="6">The sequence shown here is derived from an EMBL/GenBank/DDBJ whole genome shotgun (WGS) entry which is preliminary data.</text>
</comment>
<keyword evidence="7" id="KW-1185">Reference proteome</keyword>
<feature type="domain" description="FAD-binding PCMH-type" evidence="5">
    <location>
        <begin position="109"/>
        <end position="283"/>
    </location>
</feature>
<dbReference type="PANTHER" id="PTHR42973:SF17">
    <property type="entry name" value="OXIDASE, PUTATIVE (AFU_ORTHOLOGUE AFUA_6G14340)-RELATED"/>
    <property type="match status" value="1"/>
</dbReference>
<comment type="similarity">
    <text evidence="1">Belongs to the oxygen-dependent FAD-linked oxidoreductase family.</text>
</comment>
<evidence type="ECO:0000313" key="6">
    <source>
        <dbReference type="EMBL" id="KAK7607736.1"/>
    </source>
</evidence>
<dbReference type="InterPro" id="IPR012951">
    <property type="entry name" value="BBE"/>
</dbReference>
<protein>
    <recommendedName>
        <fullName evidence="5">FAD-binding PCMH-type domain-containing protein</fullName>
    </recommendedName>
</protein>
<reference evidence="6 7" key="1">
    <citation type="submission" date="2024-04" db="EMBL/GenBank/DDBJ databases">
        <title>Phyllosticta paracitricarpa is synonymous to the EU quarantine fungus P. citricarpa based on phylogenomic analyses.</title>
        <authorList>
            <consortium name="Lawrence Berkeley National Laboratory"/>
            <person name="Van ingen-buijs V.A."/>
            <person name="Van westerhoven A.C."/>
            <person name="Haridas S."/>
            <person name="Skiadas P."/>
            <person name="Martin F."/>
            <person name="Groenewald J.Z."/>
            <person name="Crous P.W."/>
            <person name="Seidl M.F."/>
        </authorList>
    </citation>
    <scope>NUCLEOTIDE SEQUENCE [LARGE SCALE GENOMIC DNA]</scope>
    <source>
        <strain evidence="6 7">CBS 141358</strain>
    </source>
</reference>
<evidence type="ECO:0000313" key="7">
    <source>
        <dbReference type="Proteomes" id="UP001367316"/>
    </source>
</evidence>
<organism evidence="6 7">
    <name type="scientific">Phyllosticta paracitricarpa</name>
    <dbReference type="NCBI Taxonomy" id="2016321"/>
    <lineage>
        <taxon>Eukaryota</taxon>
        <taxon>Fungi</taxon>
        <taxon>Dikarya</taxon>
        <taxon>Ascomycota</taxon>
        <taxon>Pezizomycotina</taxon>
        <taxon>Dothideomycetes</taxon>
        <taxon>Dothideomycetes incertae sedis</taxon>
        <taxon>Botryosphaeriales</taxon>
        <taxon>Phyllostictaceae</taxon>
        <taxon>Phyllosticta</taxon>
    </lineage>
</organism>
<dbReference type="EMBL" id="JBBPBF010000034">
    <property type="protein sequence ID" value="KAK7607736.1"/>
    <property type="molecule type" value="Genomic_DNA"/>
</dbReference>
<dbReference type="InterPro" id="IPR036318">
    <property type="entry name" value="FAD-bd_PCMH-like_sf"/>
</dbReference>
<dbReference type="PROSITE" id="PS51387">
    <property type="entry name" value="FAD_PCMH"/>
    <property type="match status" value="1"/>
</dbReference>
<sequence length="540" mass="59606">MRSHGLVLRLQHWLKNLTPHLRFSPSPSTLSQAPIFWMEMWFFPILALLLHLAVGAAASTIDFELVSRAEDRDLEECLNEAVGGDKDRAQFPDEILYQLRDVKPLNLDIPVTPAAVTYPKTTEEVAEVVRCAVRYKRKVQARSGSHSYGNYCLGGTGSTAVVVDLTYFQKFEIDRNSWIATMGAGTLLEDSEKQLHENGNRIISQGVAPQVGLGGHASIGGLGPLGRQLGAAADQVVEVEVVLANSTVLRATKDENKDVFFVVLGAGASFAIITEYKFQTSPEPGEMVRYTYNITTGDANTLADTFKAWNKLVSNPDLSWKFASTLTILEGTISINGIYFGSRSEFDSLNIETQLSNNGPKLDIAIIDDAVGKISQALEDIALDFSGFQASFYAKSLAFTPSTLMNDEAIDALLEYLEKSRKDALLWFVIFDLSGGYINTVPTEERAYPHRNVLYFMQSYAITLGRVGQTTRDFLNGINRLIIDNVPGVGGAYAGYVDPFLDYAQQEYWGPNLARLEKIKADIDKDDVFHNPQSVRPAKS</sequence>
<dbReference type="InterPro" id="IPR006094">
    <property type="entry name" value="Oxid_FAD_bind_N"/>
</dbReference>
<keyword evidence="4" id="KW-0560">Oxidoreductase</keyword>
<evidence type="ECO:0000256" key="3">
    <source>
        <dbReference type="ARBA" id="ARBA00022827"/>
    </source>
</evidence>
<dbReference type="Gene3D" id="3.30.465.10">
    <property type="match status" value="1"/>
</dbReference>
<dbReference type="Pfam" id="PF01565">
    <property type="entry name" value="FAD_binding_4"/>
    <property type="match status" value="1"/>
</dbReference>
<keyword evidence="3" id="KW-0274">FAD</keyword>
<dbReference type="SUPFAM" id="SSF56176">
    <property type="entry name" value="FAD-binding/transporter-associated domain-like"/>
    <property type="match status" value="1"/>
</dbReference>
<gene>
    <name evidence="6" type="ORF">JOL62DRAFT_583498</name>
</gene>
<dbReference type="InterPro" id="IPR050416">
    <property type="entry name" value="FAD-linked_Oxidoreductase"/>
</dbReference>
<dbReference type="InterPro" id="IPR016166">
    <property type="entry name" value="FAD-bd_PCMH"/>
</dbReference>
<evidence type="ECO:0000256" key="4">
    <source>
        <dbReference type="ARBA" id="ARBA00023002"/>
    </source>
</evidence>